<sequence length="138" mass="15132">MALITIGSLNLEHDGWTSDGLGGGHLEIRLLNQVRKTYPSISKSRVDAGFENAVVEHGASLGIDVEVVHRKSNIPGFHVAKRRWEVERKPGMNHALAAPRPRLRGSPASSEAMIHITSIDGLAKRITDESTPTWRGMH</sequence>
<accession>A0ABN1X5N6</accession>
<comment type="caution">
    <text evidence="1">The sequence shown here is derived from an EMBL/GenBank/DDBJ whole genome shotgun (WGS) entry which is preliminary data.</text>
</comment>
<reference evidence="1 2" key="1">
    <citation type="journal article" date="2019" name="Int. J. Syst. Evol. Microbiol.">
        <title>The Global Catalogue of Microorganisms (GCM) 10K type strain sequencing project: providing services to taxonomists for standard genome sequencing and annotation.</title>
        <authorList>
            <consortium name="The Broad Institute Genomics Platform"/>
            <consortium name="The Broad Institute Genome Sequencing Center for Infectious Disease"/>
            <person name="Wu L."/>
            <person name="Ma J."/>
        </authorList>
    </citation>
    <scope>NUCLEOTIDE SEQUENCE [LARGE SCALE GENOMIC DNA]</scope>
    <source>
        <strain evidence="1 2">JCM 13004</strain>
    </source>
</reference>
<dbReference type="Proteomes" id="UP001500037">
    <property type="component" value="Unassembled WGS sequence"/>
</dbReference>
<dbReference type="EMBL" id="BAAALF010000239">
    <property type="protein sequence ID" value="GAA1273449.1"/>
    <property type="molecule type" value="Genomic_DNA"/>
</dbReference>
<name>A0ABN1X5N6_9ACTN</name>
<keyword evidence="2" id="KW-1185">Reference proteome</keyword>
<evidence type="ECO:0000313" key="1">
    <source>
        <dbReference type="EMBL" id="GAA1273449.1"/>
    </source>
</evidence>
<gene>
    <name evidence="1" type="ORF">GCM10009665_71490</name>
</gene>
<protein>
    <submittedName>
        <fullName evidence="1">Uncharacterized protein</fullName>
    </submittedName>
</protein>
<organism evidence="1 2">
    <name type="scientific">Kitasatospora nipponensis</name>
    <dbReference type="NCBI Taxonomy" id="258049"/>
    <lineage>
        <taxon>Bacteria</taxon>
        <taxon>Bacillati</taxon>
        <taxon>Actinomycetota</taxon>
        <taxon>Actinomycetes</taxon>
        <taxon>Kitasatosporales</taxon>
        <taxon>Streptomycetaceae</taxon>
        <taxon>Kitasatospora</taxon>
    </lineage>
</organism>
<proteinExistence type="predicted"/>
<evidence type="ECO:0000313" key="2">
    <source>
        <dbReference type="Proteomes" id="UP001500037"/>
    </source>
</evidence>